<keyword evidence="6" id="KW-0808">Transferase</keyword>
<proteinExistence type="predicted"/>
<dbReference type="Gene3D" id="1.10.510.10">
    <property type="entry name" value="Transferase(Phosphotransferase) domain 1"/>
    <property type="match status" value="1"/>
</dbReference>
<keyword evidence="2" id="KW-0067">ATP-binding</keyword>
<dbReference type="Pfam" id="PF00069">
    <property type="entry name" value="Pkinase"/>
    <property type="match status" value="1"/>
</dbReference>
<dbReference type="Pfam" id="PF00531">
    <property type="entry name" value="Death"/>
    <property type="match status" value="1"/>
</dbReference>
<dbReference type="OrthoDB" id="4062651at2759"/>
<keyword evidence="6" id="KW-0418">Kinase</keyword>
<dbReference type="RefSeq" id="XP_031414329.1">
    <property type="nucleotide sequence ID" value="XM_031558469.2"/>
</dbReference>
<dbReference type="GO" id="GO:0005886">
    <property type="term" value="C:plasma membrane"/>
    <property type="evidence" value="ECO:0007669"/>
    <property type="project" value="TreeGrafter"/>
</dbReference>
<dbReference type="InterPro" id="IPR011009">
    <property type="entry name" value="Kinase-like_dom_sf"/>
</dbReference>
<evidence type="ECO:0000256" key="1">
    <source>
        <dbReference type="ARBA" id="ARBA00022741"/>
    </source>
</evidence>
<keyword evidence="6" id="KW-0675">Receptor</keyword>
<dbReference type="PANTHER" id="PTHR27001">
    <property type="entry name" value="OS01G0253100 PROTEIN"/>
    <property type="match status" value="1"/>
</dbReference>
<dbReference type="CDD" id="cd08796">
    <property type="entry name" value="Death_IRAK-M"/>
    <property type="match status" value="1"/>
</dbReference>
<feature type="region of interest" description="Disordered" evidence="3">
    <location>
        <begin position="109"/>
        <end position="131"/>
    </location>
</feature>
<feature type="domain" description="Protein kinase" evidence="4">
    <location>
        <begin position="172"/>
        <end position="455"/>
    </location>
</feature>
<dbReference type="GO" id="GO:0004672">
    <property type="term" value="F:protein kinase activity"/>
    <property type="evidence" value="ECO:0007669"/>
    <property type="project" value="InterPro"/>
</dbReference>
<keyword evidence="1" id="KW-0547">Nucleotide-binding</keyword>
<sequence>MASFNIHRDVTMAGHADPSVLLFDIPPAQIETLCKIMDSGIGTLGWKGLAARILPSWLDMRCTEIKEAAGKSPTQELLWTWAQQNKTVGDLLQVLEDMGHQRALSLFQSPGHHQRLPKPPPPSLEVQKPKFNSEAHTESLSCGLSSDPVITAGNGVRRNVTFSDIIEGTGNFHQDKRIGGDDWSDVYRATKGSEILTVKVFKQVQTTSWKVLWEKFRREMEVLHLFQHPNILEMYGCFSDEDRHIAVYPFLSNGSLHDKLHSQDAGKALSWQERLEVIRGIAKAVHHLHSSQPCAVICANISSVNILLDEHLQPKLTNFGMAHLRPHSVNQSYTITMKTSIHGDLGYLPEEYIRDGKLSVKLDVYSFGMVVLETLTGQKVTQDKPKHRPLRAMLDDEAEEGGGVDACRRFLDSRAGPWPHAVALTLLRLGMECSSSKARNRPTMDMVLQTLSQLLPLPCPPEDQPRTLDDGMILPKNSPSLPVEDDETSSLPQGAWPGVRPDSLPDSASPSGQSGPCERSQSEVTFLSCADRSGGGRRQRAPSFPSPLAVSVHTLQSDYGGCGSEPALDLYGSWPVQCSCAPDTDVQECEDCRANDFGPFPSHFSQGAAGGPAESYMENPAKQRLCNKIHQYNQGLLCTDELLSITP</sequence>
<dbReference type="PROSITE" id="PS50011">
    <property type="entry name" value="PROTEIN_KINASE_DOM"/>
    <property type="match status" value="1"/>
</dbReference>
<evidence type="ECO:0000313" key="6">
    <source>
        <dbReference type="RefSeq" id="XP_031414329.1"/>
    </source>
</evidence>
<keyword evidence="5" id="KW-1185">Reference proteome</keyword>
<organism evidence="5 6">
    <name type="scientific">Clupea harengus</name>
    <name type="common">Atlantic herring</name>
    <dbReference type="NCBI Taxonomy" id="7950"/>
    <lineage>
        <taxon>Eukaryota</taxon>
        <taxon>Metazoa</taxon>
        <taxon>Chordata</taxon>
        <taxon>Craniata</taxon>
        <taxon>Vertebrata</taxon>
        <taxon>Euteleostomi</taxon>
        <taxon>Actinopterygii</taxon>
        <taxon>Neopterygii</taxon>
        <taxon>Teleostei</taxon>
        <taxon>Clupei</taxon>
        <taxon>Clupeiformes</taxon>
        <taxon>Clupeoidei</taxon>
        <taxon>Clupeidae</taxon>
        <taxon>Clupea</taxon>
    </lineage>
</organism>
<dbReference type="InterPro" id="IPR011029">
    <property type="entry name" value="DEATH-like_dom_sf"/>
</dbReference>
<protein>
    <submittedName>
        <fullName evidence="6">Interleukin-1 receptor-associated kinase 3</fullName>
    </submittedName>
</protein>
<dbReference type="PANTHER" id="PTHR27001:SF939">
    <property type="entry name" value="INTERLEUKIN 1 RECEPTOR ASSOCIATED KINASE 1"/>
    <property type="match status" value="1"/>
</dbReference>
<dbReference type="GO" id="GO:0005524">
    <property type="term" value="F:ATP binding"/>
    <property type="evidence" value="ECO:0007669"/>
    <property type="project" value="UniProtKB-KW"/>
</dbReference>
<dbReference type="InterPro" id="IPR000488">
    <property type="entry name" value="Death_dom"/>
</dbReference>
<dbReference type="InterPro" id="IPR042747">
    <property type="entry name" value="IRAK3_death"/>
</dbReference>
<dbReference type="CTD" id="11213"/>
<dbReference type="GeneID" id="105892346"/>
<feature type="region of interest" description="Disordered" evidence="3">
    <location>
        <begin position="455"/>
        <end position="523"/>
    </location>
</feature>
<evidence type="ECO:0000313" key="5">
    <source>
        <dbReference type="Proteomes" id="UP000515152"/>
    </source>
</evidence>
<dbReference type="AlphaFoldDB" id="A0A6P8EQW8"/>
<gene>
    <name evidence="6" type="primary">irak3</name>
</gene>
<dbReference type="SUPFAM" id="SSF56112">
    <property type="entry name" value="Protein kinase-like (PK-like)"/>
    <property type="match status" value="1"/>
</dbReference>
<dbReference type="InterPro" id="IPR000719">
    <property type="entry name" value="Prot_kinase_dom"/>
</dbReference>
<evidence type="ECO:0000256" key="3">
    <source>
        <dbReference type="SAM" id="MobiDB-lite"/>
    </source>
</evidence>
<dbReference type="Gene3D" id="1.10.533.10">
    <property type="entry name" value="Death Domain, Fas"/>
    <property type="match status" value="1"/>
</dbReference>
<dbReference type="SUPFAM" id="SSF47986">
    <property type="entry name" value="DEATH domain"/>
    <property type="match status" value="1"/>
</dbReference>
<dbReference type="GO" id="GO:0007165">
    <property type="term" value="P:signal transduction"/>
    <property type="evidence" value="ECO:0007669"/>
    <property type="project" value="InterPro"/>
</dbReference>
<dbReference type="SMART" id="SM00005">
    <property type="entry name" value="DEATH"/>
    <property type="match status" value="1"/>
</dbReference>
<evidence type="ECO:0000259" key="4">
    <source>
        <dbReference type="PROSITE" id="PS50011"/>
    </source>
</evidence>
<dbReference type="KEGG" id="char:105892346"/>
<dbReference type="Proteomes" id="UP000515152">
    <property type="component" value="Chromosome 21"/>
</dbReference>
<reference evidence="6" key="1">
    <citation type="submission" date="2025-08" db="UniProtKB">
        <authorList>
            <consortium name="RefSeq"/>
        </authorList>
    </citation>
    <scope>IDENTIFICATION</scope>
</reference>
<accession>A0A6P8EQW8</accession>
<evidence type="ECO:0000256" key="2">
    <source>
        <dbReference type="ARBA" id="ARBA00022840"/>
    </source>
</evidence>
<dbReference type="Gene3D" id="3.30.200.20">
    <property type="entry name" value="Phosphorylase Kinase, domain 1"/>
    <property type="match status" value="1"/>
</dbReference>
<name>A0A6P8EQW8_CLUHA</name>